<protein>
    <submittedName>
        <fullName evidence="8">Cytochrome P450</fullName>
    </submittedName>
</protein>
<dbReference type="EMBL" id="JAODWD010000005">
    <property type="protein sequence ID" value="MCT7660730.1"/>
    <property type="molecule type" value="Genomic_DNA"/>
</dbReference>
<dbReference type="SUPFAM" id="SSF48264">
    <property type="entry name" value="Cytochrome P450"/>
    <property type="match status" value="1"/>
</dbReference>
<evidence type="ECO:0000256" key="2">
    <source>
        <dbReference type="ARBA" id="ARBA00022617"/>
    </source>
</evidence>
<evidence type="ECO:0000256" key="1">
    <source>
        <dbReference type="ARBA" id="ARBA00010617"/>
    </source>
</evidence>
<dbReference type="Proteomes" id="UP001206639">
    <property type="component" value="Unassembled WGS sequence"/>
</dbReference>
<dbReference type="PRINTS" id="PR00359">
    <property type="entry name" value="BP450"/>
</dbReference>
<dbReference type="RefSeq" id="WP_260994808.1">
    <property type="nucleotide sequence ID" value="NZ_JAODWD010000005.1"/>
</dbReference>
<keyword evidence="2 7" id="KW-0349">Heme</keyword>
<dbReference type="PANTHER" id="PTHR46696">
    <property type="entry name" value="P450, PUTATIVE (EUROFUNG)-RELATED"/>
    <property type="match status" value="1"/>
</dbReference>
<sequence>MSGSTTHLRRFESDVDLFSREQVDNPYPVLAELRELAGAVYMTHNDFWLLARYDDVRAASMDWQTYTSAKGVGLMDWFNQSLAGSVLATDPPEHDGLRSVLSEKLAPRALKTLSDDIRGKADDLVDELLRRTEFDAVEDLARVFPINVVADLIGLPTEGRERLHPGADAMFTAFGPETPELAERLPAIQAYMEWMSEVASGGRRFAPGSWGEAVMDSVAEGTLTEVGALSTLGAYLTAGMDTTVNAIGSLLRLFAVEPDVWTMVRKEPALARELFEEVLRWESPLVGFFRETTRDVEVDGVSIPDGSRVMLNLAAANRDPRHYANPDVFDPRRRPFDHLAFGYGVHACAGQGLARLEVQALVESLIPRVSRFHLQGHVERRYNPVVQSWESIPVTVDRVEK</sequence>
<reference evidence="9" key="1">
    <citation type="submission" date="2023-07" db="EMBL/GenBank/DDBJ databases">
        <authorList>
            <person name="Deng Y."/>
            <person name="Zhang Y.-Q."/>
        </authorList>
    </citation>
    <scope>NUCLEOTIDE SEQUENCE [LARGE SCALE GENOMIC DNA]</scope>
    <source>
        <strain evidence="9">CPCC 205710</strain>
    </source>
</reference>
<proteinExistence type="inferred from homology"/>
<dbReference type="InterPro" id="IPR001128">
    <property type="entry name" value="Cyt_P450"/>
</dbReference>
<keyword evidence="5 7" id="KW-0408">Iron</keyword>
<keyword evidence="6 7" id="KW-0503">Monooxygenase</keyword>
<evidence type="ECO:0000256" key="4">
    <source>
        <dbReference type="ARBA" id="ARBA00023002"/>
    </source>
</evidence>
<dbReference type="InterPro" id="IPR002397">
    <property type="entry name" value="Cyt_P450_B"/>
</dbReference>
<evidence type="ECO:0000256" key="6">
    <source>
        <dbReference type="ARBA" id="ARBA00023033"/>
    </source>
</evidence>
<comment type="caution">
    <text evidence="8">The sequence shown here is derived from an EMBL/GenBank/DDBJ whole genome shotgun (WGS) entry which is preliminary data.</text>
</comment>
<evidence type="ECO:0000313" key="9">
    <source>
        <dbReference type="Proteomes" id="UP001206639"/>
    </source>
</evidence>
<comment type="similarity">
    <text evidence="1 7">Belongs to the cytochrome P450 family.</text>
</comment>
<dbReference type="InterPro" id="IPR036396">
    <property type="entry name" value="Cyt_P450_sf"/>
</dbReference>
<accession>A0ABT2MH81</accession>
<organism evidence="8 9">
    <name type="scientific">Mycobacterium deserti</name>
    <dbReference type="NCBI Taxonomy" id="2978347"/>
    <lineage>
        <taxon>Bacteria</taxon>
        <taxon>Bacillati</taxon>
        <taxon>Actinomycetota</taxon>
        <taxon>Actinomycetes</taxon>
        <taxon>Mycobacteriales</taxon>
        <taxon>Mycobacteriaceae</taxon>
        <taxon>Mycobacterium</taxon>
    </lineage>
</organism>
<dbReference type="Pfam" id="PF00067">
    <property type="entry name" value="p450"/>
    <property type="match status" value="1"/>
</dbReference>
<keyword evidence="4 7" id="KW-0560">Oxidoreductase</keyword>
<dbReference type="Gene3D" id="1.10.630.10">
    <property type="entry name" value="Cytochrome P450"/>
    <property type="match status" value="1"/>
</dbReference>
<name>A0ABT2MH81_9MYCO</name>
<evidence type="ECO:0000256" key="5">
    <source>
        <dbReference type="ARBA" id="ARBA00023004"/>
    </source>
</evidence>
<gene>
    <name evidence="8" type="ORF">N4S67_20210</name>
</gene>
<evidence type="ECO:0000256" key="7">
    <source>
        <dbReference type="RuleBase" id="RU000461"/>
    </source>
</evidence>
<keyword evidence="9" id="KW-1185">Reference proteome</keyword>
<dbReference type="InterPro" id="IPR017972">
    <property type="entry name" value="Cyt_P450_CS"/>
</dbReference>
<evidence type="ECO:0000256" key="3">
    <source>
        <dbReference type="ARBA" id="ARBA00022723"/>
    </source>
</evidence>
<dbReference type="PROSITE" id="PS00086">
    <property type="entry name" value="CYTOCHROME_P450"/>
    <property type="match status" value="1"/>
</dbReference>
<keyword evidence="3 7" id="KW-0479">Metal-binding</keyword>
<evidence type="ECO:0000313" key="8">
    <source>
        <dbReference type="EMBL" id="MCT7660730.1"/>
    </source>
</evidence>
<dbReference type="PANTHER" id="PTHR46696:SF1">
    <property type="entry name" value="CYTOCHROME P450 YJIB-RELATED"/>
    <property type="match status" value="1"/>
</dbReference>